<evidence type="ECO:0000313" key="1">
    <source>
        <dbReference type="EMBL" id="MET1256719.1"/>
    </source>
</evidence>
<reference evidence="1 2" key="1">
    <citation type="submission" date="2024-06" db="EMBL/GenBank/DDBJ databases">
        <authorList>
            <person name="Li F."/>
        </authorList>
    </citation>
    <scope>NUCLEOTIDE SEQUENCE [LARGE SCALE GENOMIC DNA]</scope>
    <source>
        <strain evidence="1 2">GXAS 311</strain>
    </source>
</reference>
<comment type="caution">
    <text evidence="1">The sequence shown here is derived from an EMBL/GenBank/DDBJ whole genome shotgun (WGS) entry which is preliminary data.</text>
</comment>
<gene>
    <name evidence="1" type="ORF">ABVT43_16375</name>
</gene>
<name>A0ABV2BXR4_9GAMM</name>
<keyword evidence="2" id="KW-1185">Reference proteome</keyword>
<organism evidence="1 2">
    <name type="scientific">Aliikangiella maris</name>
    <dbReference type="NCBI Taxonomy" id="3162458"/>
    <lineage>
        <taxon>Bacteria</taxon>
        <taxon>Pseudomonadati</taxon>
        <taxon>Pseudomonadota</taxon>
        <taxon>Gammaproteobacteria</taxon>
        <taxon>Oceanospirillales</taxon>
        <taxon>Pleioneaceae</taxon>
        <taxon>Aliikangiella</taxon>
    </lineage>
</organism>
<evidence type="ECO:0000313" key="2">
    <source>
        <dbReference type="Proteomes" id="UP001548189"/>
    </source>
</evidence>
<proteinExistence type="predicted"/>
<sequence length="53" mass="5901">MKIVPVIPSDLTVTFSNISAGRYAILVFHDENSNGKLDRMMFLFMGISAEGYC</sequence>
<protein>
    <submittedName>
        <fullName evidence="1">DUF2141 domain-containing protein</fullName>
    </submittedName>
</protein>
<dbReference type="InterPro" id="IPR018673">
    <property type="entry name" value="DUF2141"/>
</dbReference>
<accession>A0ABV2BXR4</accession>
<dbReference type="Pfam" id="PF09912">
    <property type="entry name" value="DUF2141"/>
    <property type="match status" value="1"/>
</dbReference>
<dbReference type="Proteomes" id="UP001548189">
    <property type="component" value="Unassembled WGS sequence"/>
</dbReference>
<dbReference type="EMBL" id="JBEVCJ010000026">
    <property type="protein sequence ID" value="MET1256719.1"/>
    <property type="molecule type" value="Genomic_DNA"/>
</dbReference>